<dbReference type="EMBL" id="FNDW01000008">
    <property type="protein sequence ID" value="SDI48514.1"/>
    <property type="molecule type" value="Genomic_DNA"/>
</dbReference>
<keyword evidence="1" id="KW-0812">Transmembrane</keyword>
<evidence type="ECO:0000313" key="2">
    <source>
        <dbReference type="EMBL" id="SDI48514.1"/>
    </source>
</evidence>
<name>A0A1G8KYL1_9FLAO</name>
<dbReference type="STRING" id="311334.SAMN05421846_108120"/>
<protein>
    <submittedName>
        <fullName evidence="2">Uncharacterized protein</fullName>
    </submittedName>
</protein>
<feature type="transmembrane region" description="Helical" evidence="1">
    <location>
        <begin position="21"/>
        <end position="39"/>
    </location>
</feature>
<keyword evidence="1" id="KW-1133">Transmembrane helix</keyword>
<reference evidence="3" key="1">
    <citation type="submission" date="2016-10" db="EMBL/GenBank/DDBJ databases">
        <authorList>
            <person name="Varghese N."/>
            <person name="Submissions S."/>
        </authorList>
    </citation>
    <scope>NUCLEOTIDE SEQUENCE [LARGE SCALE GENOMIC DNA]</scope>
    <source>
        <strain evidence="3">DSM 17071</strain>
    </source>
</reference>
<accession>A0A1G8KYL1</accession>
<sequence>MQTYLNSLMKKNLKTLLTKGNLIALNFLGMIFLSTLLSSCQKNKYPWEPGISASRYYPITDVVVDFGNAGNGTRMPFDSGWRQLTFQLLIVSGYLIFLFLYNSLL</sequence>
<dbReference type="OrthoDB" id="5702951at2"/>
<dbReference type="RefSeq" id="WP_139164625.1">
    <property type="nucleotide sequence ID" value="NZ_FNDW01000008.1"/>
</dbReference>
<dbReference type="Proteomes" id="UP000198869">
    <property type="component" value="Unassembled WGS sequence"/>
</dbReference>
<evidence type="ECO:0000313" key="3">
    <source>
        <dbReference type="Proteomes" id="UP000198869"/>
    </source>
</evidence>
<feature type="transmembrane region" description="Helical" evidence="1">
    <location>
        <begin position="84"/>
        <end position="104"/>
    </location>
</feature>
<dbReference type="AlphaFoldDB" id="A0A1G8KYL1"/>
<organism evidence="2 3">
    <name type="scientific">Chryseobacterium taeanense</name>
    <dbReference type="NCBI Taxonomy" id="311334"/>
    <lineage>
        <taxon>Bacteria</taxon>
        <taxon>Pseudomonadati</taxon>
        <taxon>Bacteroidota</taxon>
        <taxon>Flavobacteriia</taxon>
        <taxon>Flavobacteriales</taxon>
        <taxon>Weeksellaceae</taxon>
        <taxon>Chryseobacterium group</taxon>
        <taxon>Chryseobacterium</taxon>
    </lineage>
</organism>
<keyword evidence="1" id="KW-0472">Membrane</keyword>
<keyword evidence="3" id="KW-1185">Reference proteome</keyword>
<gene>
    <name evidence="2" type="ORF">SAMN05421846_108120</name>
</gene>
<evidence type="ECO:0000256" key="1">
    <source>
        <dbReference type="SAM" id="Phobius"/>
    </source>
</evidence>
<proteinExistence type="predicted"/>